<organism evidence="7 8">
    <name type="scientific">Rhodobium gokarnense</name>
    <dbReference type="NCBI Taxonomy" id="364296"/>
    <lineage>
        <taxon>Bacteria</taxon>
        <taxon>Pseudomonadati</taxon>
        <taxon>Pseudomonadota</taxon>
        <taxon>Alphaproteobacteria</taxon>
        <taxon>Hyphomicrobiales</taxon>
        <taxon>Rhodobiaceae</taxon>
        <taxon>Rhodobium</taxon>
    </lineage>
</organism>
<feature type="transmembrane region" description="Helical" evidence="6">
    <location>
        <begin position="20"/>
        <end position="39"/>
    </location>
</feature>
<evidence type="ECO:0000256" key="2">
    <source>
        <dbReference type="ARBA" id="ARBA00022475"/>
    </source>
</evidence>
<name>A0ABT3HC64_9HYPH</name>
<feature type="transmembrane region" description="Helical" evidence="6">
    <location>
        <begin position="250"/>
        <end position="269"/>
    </location>
</feature>
<dbReference type="InterPro" id="IPR001851">
    <property type="entry name" value="ABC_transp_permease"/>
</dbReference>
<dbReference type="Proteomes" id="UP001209755">
    <property type="component" value="Unassembled WGS sequence"/>
</dbReference>
<dbReference type="EMBL" id="JAOQNS010000005">
    <property type="protein sequence ID" value="MCW2307986.1"/>
    <property type="molecule type" value="Genomic_DNA"/>
</dbReference>
<reference evidence="8" key="1">
    <citation type="submission" date="2023-07" db="EMBL/GenBank/DDBJ databases">
        <title>Genome sequencing of Purple Non-Sulfur Bacteria from various extreme environments.</title>
        <authorList>
            <person name="Mayer M."/>
        </authorList>
    </citation>
    <scope>NUCLEOTIDE SEQUENCE [LARGE SCALE GENOMIC DNA]</scope>
    <source>
        <strain evidence="8">DSM 17935</strain>
    </source>
</reference>
<comment type="subcellular location">
    <subcellularLocation>
        <location evidence="1">Cell membrane</location>
        <topology evidence="1">Multi-pass membrane protein</topology>
    </subcellularLocation>
</comment>
<keyword evidence="5 6" id="KW-0472">Membrane</keyword>
<keyword evidence="4 6" id="KW-1133">Transmembrane helix</keyword>
<dbReference type="RefSeq" id="WP_264601606.1">
    <property type="nucleotide sequence ID" value="NZ_JAOQNS010000005.1"/>
</dbReference>
<keyword evidence="8" id="KW-1185">Reference proteome</keyword>
<feature type="transmembrane region" description="Helical" evidence="6">
    <location>
        <begin position="51"/>
        <end position="70"/>
    </location>
</feature>
<feature type="transmembrane region" description="Helical" evidence="6">
    <location>
        <begin position="133"/>
        <end position="152"/>
    </location>
</feature>
<feature type="transmembrane region" description="Helical" evidence="6">
    <location>
        <begin position="106"/>
        <end position="126"/>
    </location>
</feature>
<evidence type="ECO:0000313" key="8">
    <source>
        <dbReference type="Proteomes" id="UP001209755"/>
    </source>
</evidence>
<evidence type="ECO:0000256" key="5">
    <source>
        <dbReference type="ARBA" id="ARBA00023136"/>
    </source>
</evidence>
<feature type="transmembrane region" description="Helical" evidence="6">
    <location>
        <begin position="172"/>
        <end position="192"/>
    </location>
</feature>
<evidence type="ECO:0000313" key="7">
    <source>
        <dbReference type="EMBL" id="MCW2307986.1"/>
    </source>
</evidence>
<gene>
    <name evidence="7" type="ORF">M2319_002323</name>
</gene>
<dbReference type="PANTHER" id="PTHR32196">
    <property type="entry name" value="ABC TRANSPORTER PERMEASE PROTEIN YPHD-RELATED-RELATED"/>
    <property type="match status" value="1"/>
</dbReference>
<comment type="caution">
    <text evidence="7">The sequence shown here is derived from an EMBL/GenBank/DDBJ whole genome shotgun (WGS) entry which is preliminary data.</text>
</comment>
<evidence type="ECO:0000256" key="6">
    <source>
        <dbReference type="SAM" id="Phobius"/>
    </source>
</evidence>
<accession>A0ABT3HC64</accession>
<feature type="transmembrane region" description="Helical" evidence="6">
    <location>
        <begin position="77"/>
        <end position="94"/>
    </location>
</feature>
<protein>
    <submittedName>
        <fullName evidence="7">Ribose transport system permease protein</fullName>
    </submittedName>
</protein>
<sequence>MTAVVATKPAGRLKRVFERYPFLPALVIFIVLLALNGVFSPASLSARGLTGLLSTYLALMLLAVGQTFVVYASDIDFSNGAILSLVNVVIIVFMEQMGGSGLTVTMALAVGIGVGLACGLVNGIVVAALRLQAVVATFATSIFFTGLALYVLPVAGTPAPRLFWRTYGGRFFEIPFVVFAALAIALIVYLLVRTRLVTRLLAVGDDAQAAYQSGLPVTLIRIGGYALSGVFAALAAFCVTGDTASGDPLVGAKMTLFGVAAVVLGGTALSGGFGTVVGSALGAFIIGLINALVYFVGTPSQWQNLVQGLVILIALMLGIMVSRRARA</sequence>
<dbReference type="Pfam" id="PF02653">
    <property type="entry name" value="BPD_transp_2"/>
    <property type="match status" value="1"/>
</dbReference>
<evidence type="ECO:0000256" key="1">
    <source>
        <dbReference type="ARBA" id="ARBA00004651"/>
    </source>
</evidence>
<keyword evidence="2" id="KW-1003">Cell membrane</keyword>
<evidence type="ECO:0000256" key="3">
    <source>
        <dbReference type="ARBA" id="ARBA00022692"/>
    </source>
</evidence>
<keyword evidence="3 6" id="KW-0812">Transmembrane</keyword>
<evidence type="ECO:0000256" key="4">
    <source>
        <dbReference type="ARBA" id="ARBA00022989"/>
    </source>
</evidence>
<dbReference type="CDD" id="cd06579">
    <property type="entry name" value="TM_PBP1_transp_AraH_like"/>
    <property type="match status" value="1"/>
</dbReference>
<feature type="transmembrane region" description="Helical" evidence="6">
    <location>
        <begin position="276"/>
        <end position="296"/>
    </location>
</feature>
<feature type="transmembrane region" description="Helical" evidence="6">
    <location>
        <begin position="302"/>
        <end position="321"/>
    </location>
</feature>
<feature type="transmembrane region" description="Helical" evidence="6">
    <location>
        <begin position="222"/>
        <end position="244"/>
    </location>
</feature>
<proteinExistence type="predicted"/>